<sequence>MVMAAAAVPRAVLMLGGGVLADRLGPRRVVIGSDAVRCAVVLAVAFSLVFAAPGLGLLVAVALVFGAVDALFMPAVGALPPRITGRSQLARVQGMRALAIRIGNTTGPPLGGFAMGVGGAAAAFALAGTLFAVSLVLLTAVRLAPPPADEPAGAVPDAERASPWRDLTDGLRYVRRHRLLRPLLLSGALSEFALNGPLNVGLVLLAGERGWGASGMAWIVSAFGAGAALSALAVTVLGRLPRAGLVQPAALLGASAGIAAVGLAPTLGGAVAAAGASGLVGSVSGGLSSGLVQTAADPAYLGRVTSVTSLSAFGVSPLSYPLFGAAAAAWGTGFVYALCGVLGTLGAAVALASPAVRRAELPRTRTVRAGGRAARAGSGAGG</sequence>
<comment type="subcellular location">
    <subcellularLocation>
        <location evidence="1">Cell membrane</location>
        <topology evidence="1">Multi-pass membrane protein</topology>
    </subcellularLocation>
</comment>
<gene>
    <name evidence="8" type="ORF">GCM10012287_32360</name>
</gene>
<dbReference type="PANTHER" id="PTHR23513">
    <property type="entry name" value="INTEGRAL MEMBRANE EFFLUX PROTEIN-RELATED"/>
    <property type="match status" value="1"/>
</dbReference>
<feature type="transmembrane region" description="Helical" evidence="6">
    <location>
        <begin position="57"/>
        <end position="79"/>
    </location>
</feature>
<evidence type="ECO:0000256" key="1">
    <source>
        <dbReference type="ARBA" id="ARBA00004651"/>
    </source>
</evidence>
<keyword evidence="9" id="KW-1185">Reference proteome</keyword>
<feature type="transmembrane region" description="Helical" evidence="6">
    <location>
        <begin position="113"/>
        <end position="138"/>
    </location>
</feature>
<feature type="transmembrane region" description="Helical" evidence="6">
    <location>
        <begin position="183"/>
        <end position="205"/>
    </location>
</feature>
<proteinExistence type="predicted"/>
<comment type="caution">
    <text evidence="8">The sequence shown here is derived from an EMBL/GenBank/DDBJ whole genome shotgun (WGS) entry which is preliminary data.</text>
</comment>
<evidence type="ECO:0000259" key="7">
    <source>
        <dbReference type="PROSITE" id="PS50850"/>
    </source>
</evidence>
<dbReference type="Pfam" id="PF07690">
    <property type="entry name" value="MFS_1"/>
    <property type="match status" value="1"/>
</dbReference>
<keyword evidence="5 6" id="KW-0472">Membrane</keyword>
<protein>
    <submittedName>
        <fullName evidence="8">MFS transporter</fullName>
    </submittedName>
</protein>
<dbReference type="PANTHER" id="PTHR23513:SF17">
    <property type="entry name" value="MEMBRANE PROTEIN"/>
    <property type="match status" value="1"/>
</dbReference>
<evidence type="ECO:0000313" key="9">
    <source>
        <dbReference type="Proteomes" id="UP000631535"/>
    </source>
</evidence>
<keyword evidence="3 6" id="KW-0812">Transmembrane</keyword>
<dbReference type="SUPFAM" id="SSF103473">
    <property type="entry name" value="MFS general substrate transporter"/>
    <property type="match status" value="1"/>
</dbReference>
<feature type="transmembrane region" description="Helical" evidence="6">
    <location>
        <begin position="334"/>
        <end position="356"/>
    </location>
</feature>
<organism evidence="8 9">
    <name type="scientific">Streptomyces daqingensis</name>
    <dbReference type="NCBI Taxonomy" id="1472640"/>
    <lineage>
        <taxon>Bacteria</taxon>
        <taxon>Bacillati</taxon>
        <taxon>Actinomycetota</taxon>
        <taxon>Actinomycetes</taxon>
        <taxon>Kitasatosporales</taxon>
        <taxon>Streptomycetaceae</taxon>
        <taxon>Streptomyces</taxon>
    </lineage>
</organism>
<dbReference type="Gene3D" id="1.20.1250.20">
    <property type="entry name" value="MFS general substrate transporter like domains"/>
    <property type="match status" value="1"/>
</dbReference>
<evidence type="ECO:0000313" key="8">
    <source>
        <dbReference type="EMBL" id="GGO51107.1"/>
    </source>
</evidence>
<evidence type="ECO:0000256" key="5">
    <source>
        <dbReference type="ARBA" id="ARBA00023136"/>
    </source>
</evidence>
<dbReference type="InterPro" id="IPR011701">
    <property type="entry name" value="MFS"/>
</dbReference>
<feature type="transmembrane region" description="Helical" evidence="6">
    <location>
        <begin position="245"/>
        <end position="264"/>
    </location>
</feature>
<evidence type="ECO:0000256" key="3">
    <source>
        <dbReference type="ARBA" id="ARBA00022692"/>
    </source>
</evidence>
<dbReference type="EMBL" id="BMMP01000010">
    <property type="protein sequence ID" value="GGO51107.1"/>
    <property type="molecule type" value="Genomic_DNA"/>
</dbReference>
<evidence type="ECO:0000256" key="6">
    <source>
        <dbReference type="SAM" id="Phobius"/>
    </source>
</evidence>
<keyword evidence="4 6" id="KW-1133">Transmembrane helix</keyword>
<evidence type="ECO:0000256" key="2">
    <source>
        <dbReference type="ARBA" id="ARBA00022475"/>
    </source>
</evidence>
<reference evidence="9" key="1">
    <citation type="journal article" date="2019" name="Int. J. Syst. Evol. Microbiol.">
        <title>The Global Catalogue of Microorganisms (GCM) 10K type strain sequencing project: providing services to taxonomists for standard genome sequencing and annotation.</title>
        <authorList>
            <consortium name="The Broad Institute Genomics Platform"/>
            <consortium name="The Broad Institute Genome Sequencing Center for Infectious Disease"/>
            <person name="Wu L."/>
            <person name="Ma J."/>
        </authorList>
    </citation>
    <scope>NUCLEOTIDE SEQUENCE [LARGE SCALE GENOMIC DNA]</scope>
    <source>
        <strain evidence="9">CGMCC 4.7178</strain>
    </source>
</reference>
<dbReference type="Proteomes" id="UP000631535">
    <property type="component" value="Unassembled WGS sequence"/>
</dbReference>
<feature type="transmembrane region" description="Helical" evidence="6">
    <location>
        <begin position="270"/>
        <end position="292"/>
    </location>
</feature>
<dbReference type="InterPro" id="IPR036259">
    <property type="entry name" value="MFS_trans_sf"/>
</dbReference>
<name>A0ABQ2MEP5_9ACTN</name>
<dbReference type="InterPro" id="IPR020846">
    <property type="entry name" value="MFS_dom"/>
</dbReference>
<keyword evidence="2" id="KW-1003">Cell membrane</keyword>
<feature type="transmembrane region" description="Helical" evidence="6">
    <location>
        <begin position="217"/>
        <end position="238"/>
    </location>
</feature>
<accession>A0ABQ2MEP5</accession>
<feature type="domain" description="Major facilitator superfamily (MFS) profile" evidence="7">
    <location>
        <begin position="1"/>
        <end position="358"/>
    </location>
</feature>
<dbReference type="PROSITE" id="PS50850">
    <property type="entry name" value="MFS"/>
    <property type="match status" value="1"/>
</dbReference>
<feature type="transmembrane region" description="Helical" evidence="6">
    <location>
        <begin position="304"/>
        <end position="328"/>
    </location>
</feature>
<evidence type="ECO:0000256" key="4">
    <source>
        <dbReference type="ARBA" id="ARBA00022989"/>
    </source>
</evidence>